<feature type="region of interest" description="Disordered" evidence="1">
    <location>
        <begin position="339"/>
        <end position="358"/>
    </location>
</feature>
<dbReference type="AlphaFoldDB" id="A0A926Y291"/>
<feature type="region of interest" description="Disordered" evidence="1">
    <location>
        <begin position="293"/>
        <end position="330"/>
    </location>
</feature>
<dbReference type="EMBL" id="JACWZY010000005">
    <property type="protein sequence ID" value="MBD2700760.1"/>
    <property type="molecule type" value="Genomic_DNA"/>
</dbReference>
<comment type="caution">
    <text evidence="2">The sequence shown here is derived from an EMBL/GenBank/DDBJ whole genome shotgun (WGS) entry which is preliminary data.</text>
</comment>
<dbReference type="Pfam" id="PF19268">
    <property type="entry name" value="CIS_TMP"/>
    <property type="match status" value="1"/>
</dbReference>
<dbReference type="InterPro" id="IPR045538">
    <property type="entry name" value="CIS_TMP"/>
</dbReference>
<name>A0A926Y291_9BACT</name>
<gene>
    <name evidence="2" type="ORF">IC229_08935</name>
</gene>
<protein>
    <submittedName>
        <fullName evidence="2">Uncharacterized protein</fullName>
    </submittedName>
</protein>
<organism evidence="2 3">
    <name type="scientific">Spirosoma profusum</name>
    <dbReference type="NCBI Taxonomy" id="2771354"/>
    <lineage>
        <taxon>Bacteria</taxon>
        <taxon>Pseudomonadati</taxon>
        <taxon>Bacteroidota</taxon>
        <taxon>Cytophagia</taxon>
        <taxon>Cytophagales</taxon>
        <taxon>Cytophagaceae</taxon>
        <taxon>Spirosoma</taxon>
    </lineage>
</organism>
<evidence type="ECO:0000313" key="3">
    <source>
        <dbReference type="Proteomes" id="UP000598820"/>
    </source>
</evidence>
<feature type="compositionally biased region" description="Polar residues" evidence="1">
    <location>
        <begin position="321"/>
        <end position="330"/>
    </location>
</feature>
<accession>A0A926Y291</accession>
<proteinExistence type="predicted"/>
<sequence length="536" mass="60402">MHSATRHIIQRQTVLVDQPSLAFGVQERLSAYCRYQLPGLLESLFDRVADEHTVIRLDTLDIDVGSLPMVDFENQLTQQISQQLEQELNRILHNPQASDGRVERYSQADVIGRQFYFFLQHGYLPPWANTTAIEQISDWLIRAEAAPFRAKLVALLRHQPTALSRLIAHCSDEALISLCTTPTGWSGKPGHLFDCLHREINQLPRYVIRACYWHAVFGKLEGSGDPTDARVLMHFYESLYVASATTLVSATLSTVPLLRSFFQKLQKSVRQGTQGMPDAERSRFIDSLQQLVNQTNGPRNSTEEYDTTSFSGKPLTKDLQSDQPSTISADQVNKDSLINRNSPTEIDSDNRNVVPKPTTNWPQTKPLIDGEEIYVPLAGIVLLHPFLSILFTEHNLIHNKAWVSSEASVKGTQLLTYLATGTDRCPEYKLPLVKLLCGLPFDTFVSPEIMLTEAEKLSAVEVLEAIISHWQALGTTSPAGLRESFLQREGKLTAVESGWRLTVERKTIDILLNRLPWGLSMIKLPWMSDLLFVDWA</sequence>
<dbReference type="Proteomes" id="UP000598820">
    <property type="component" value="Unassembled WGS sequence"/>
</dbReference>
<reference evidence="2" key="1">
    <citation type="submission" date="2020-09" db="EMBL/GenBank/DDBJ databases">
        <authorList>
            <person name="Kim M.K."/>
        </authorList>
    </citation>
    <scope>NUCLEOTIDE SEQUENCE</scope>
    <source>
        <strain evidence="2">BT702</strain>
    </source>
</reference>
<evidence type="ECO:0000313" key="2">
    <source>
        <dbReference type="EMBL" id="MBD2700760.1"/>
    </source>
</evidence>
<keyword evidence="3" id="KW-1185">Reference proteome</keyword>
<evidence type="ECO:0000256" key="1">
    <source>
        <dbReference type="SAM" id="MobiDB-lite"/>
    </source>
</evidence>
<dbReference type="RefSeq" id="WP_190886613.1">
    <property type="nucleotide sequence ID" value="NZ_JACWZY010000005.1"/>
</dbReference>